<gene>
    <name evidence="1" type="ORF">ACFO5K_19935</name>
</gene>
<accession>A0ABV8VP36</accession>
<protein>
    <submittedName>
        <fullName evidence="1">Type IV pilus biogenesis/stability protein PilW</fullName>
    </submittedName>
</protein>
<dbReference type="RefSeq" id="WP_378564986.1">
    <property type="nucleotide sequence ID" value="NZ_JBHSDL010000025.1"/>
</dbReference>
<dbReference type="Gene3D" id="1.25.40.10">
    <property type="entry name" value="Tetratricopeptide repeat domain"/>
    <property type="match status" value="1"/>
</dbReference>
<organism evidence="1 2">
    <name type="scientific">Nocardia halotolerans</name>
    <dbReference type="NCBI Taxonomy" id="1755878"/>
    <lineage>
        <taxon>Bacteria</taxon>
        <taxon>Bacillati</taxon>
        <taxon>Actinomycetota</taxon>
        <taxon>Actinomycetes</taxon>
        <taxon>Mycobacteriales</taxon>
        <taxon>Nocardiaceae</taxon>
        <taxon>Nocardia</taxon>
    </lineage>
</organism>
<dbReference type="SUPFAM" id="SSF81901">
    <property type="entry name" value="HCP-like"/>
    <property type="match status" value="1"/>
</dbReference>
<dbReference type="EMBL" id="JBHSDL010000025">
    <property type="protein sequence ID" value="MFC4376368.1"/>
    <property type="molecule type" value="Genomic_DNA"/>
</dbReference>
<sequence length="247" mass="25710">MDDPGEHVRLDQRYTGADPIDWCGAAVYPMYSEALPVGTTALHLRALSVLAPPEVSGLGLGLTVTAGHVDLGGRALGGVDIWADALGTGVDLTVTAESPEALFTLTPVWVAGSGAYQSWTGNYGMVVDLLPEGATLWCSTGPGAPDFNELVVELTTVGAPGHSAEDIGRALHELGTVMHTRGEHDSARSLWTRAAAAGHSGAAYNLGLAALRAGDTVTAQKWWQAAAHDDPRAAALLTELPQRAQRT</sequence>
<dbReference type="Proteomes" id="UP001595844">
    <property type="component" value="Unassembled WGS sequence"/>
</dbReference>
<dbReference type="InterPro" id="IPR011990">
    <property type="entry name" value="TPR-like_helical_dom_sf"/>
</dbReference>
<name>A0ABV8VP36_9NOCA</name>
<evidence type="ECO:0000313" key="1">
    <source>
        <dbReference type="EMBL" id="MFC4376368.1"/>
    </source>
</evidence>
<evidence type="ECO:0000313" key="2">
    <source>
        <dbReference type="Proteomes" id="UP001595844"/>
    </source>
</evidence>
<reference evidence="2" key="1">
    <citation type="journal article" date="2019" name="Int. J. Syst. Evol. Microbiol.">
        <title>The Global Catalogue of Microorganisms (GCM) 10K type strain sequencing project: providing services to taxonomists for standard genome sequencing and annotation.</title>
        <authorList>
            <consortium name="The Broad Institute Genomics Platform"/>
            <consortium name="The Broad Institute Genome Sequencing Center for Infectious Disease"/>
            <person name="Wu L."/>
            <person name="Ma J."/>
        </authorList>
    </citation>
    <scope>NUCLEOTIDE SEQUENCE [LARGE SCALE GENOMIC DNA]</scope>
    <source>
        <strain evidence="2">IBRC-M 10490</strain>
    </source>
</reference>
<proteinExistence type="predicted"/>
<comment type="caution">
    <text evidence="1">The sequence shown here is derived from an EMBL/GenBank/DDBJ whole genome shotgun (WGS) entry which is preliminary data.</text>
</comment>
<keyword evidence="2" id="KW-1185">Reference proteome</keyword>